<organism evidence="2 3">
    <name type="scientific">Linnemannia schmuckeri</name>
    <dbReference type="NCBI Taxonomy" id="64567"/>
    <lineage>
        <taxon>Eukaryota</taxon>
        <taxon>Fungi</taxon>
        <taxon>Fungi incertae sedis</taxon>
        <taxon>Mucoromycota</taxon>
        <taxon>Mortierellomycotina</taxon>
        <taxon>Mortierellomycetes</taxon>
        <taxon>Mortierellales</taxon>
        <taxon>Mortierellaceae</taxon>
        <taxon>Linnemannia</taxon>
    </lineage>
</organism>
<feature type="transmembrane region" description="Helical" evidence="1">
    <location>
        <begin position="44"/>
        <end position="68"/>
    </location>
</feature>
<dbReference type="OrthoDB" id="2371309at2759"/>
<protein>
    <recommendedName>
        <fullName evidence="4">Transmembrane protein</fullName>
    </recommendedName>
</protein>
<evidence type="ECO:0000256" key="1">
    <source>
        <dbReference type="SAM" id="Phobius"/>
    </source>
</evidence>
<gene>
    <name evidence="2" type="ORF">BG015_001460</name>
</gene>
<keyword evidence="1" id="KW-1133">Transmembrane helix</keyword>
<accession>A0A9P5RTA4</accession>
<keyword evidence="3" id="KW-1185">Reference proteome</keyword>
<proteinExistence type="predicted"/>
<feature type="transmembrane region" description="Helical" evidence="1">
    <location>
        <begin position="80"/>
        <end position="100"/>
    </location>
</feature>
<feature type="transmembrane region" description="Helical" evidence="1">
    <location>
        <begin position="18"/>
        <end position="38"/>
    </location>
</feature>
<evidence type="ECO:0008006" key="4">
    <source>
        <dbReference type="Google" id="ProtNLM"/>
    </source>
</evidence>
<dbReference type="Proteomes" id="UP000748756">
    <property type="component" value="Unassembled WGS sequence"/>
</dbReference>
<dbReference type="EMBL" id="JAAAUQ010001263">
    <property type="protein sequence ID" value="KAF9140943.1"/>
    <property type="molecule type" value="Genomic_DNA"/>
</dbReference>
<sequence>MYCNNCCLCLPIRGGGMWLSGLVLVINAAGAISLFLWGTFFFSSSTICAIVAGFSAFQAVTAAIAFIAQCNWSYMLTRMYVFVQWLVMFLSAARIGLVAYELASNKDRIQDACLHPSAYATIVAERDGSRTTTKLPPSFYCSIKVDTFVLVVVVGMVVDWLLNGYLYFVLWRFYTKMRLYPEAVKGGDNAFSYEEALDEV</sequence>
<name>A0A9P5RTA4_9FUNG</name>
<keyword evidence="1" id="KW-0472">Membrane</keyword>
<reference evidence="2" key="1">
    <citation type="journal article" date="2020" name="Fungal Divers.">
        <title>Resolving the Mortierellaceae phylogeny through synthesis of multi-gene phylogenetics and phylogenomics.</title>
        <authorList>
            <person name="Vandepol N."/>
            <person name="Liber J."/>
            <person name="Desiro A."/>
            <person name="Na H."/>
            <person name="Kennedy M."/>
            <person name="Barry K."/>
            <person name="Grigoriev I.V."/>
            <person name="Miller A.N."/>
            <person name="O'Donnell K."/>
            <person name="Stajich J.E."/>
            <person name="Bonito G."/>
        </authorList>
    </citation>
    <scope>NUCLEOTIDE SEQUENCE</scope>
    <source>
        <strain evidence="2">NRRL 6426</strain>
    </source>
</reference>
<comment type="caution">
    <text evidence="2">The sequence shown here is derived from an EMBL/GenBank/DDBJ whole genome shotgun (WGS) entry which is preliminary data.</text>
</comment>
<dbReference type="AlphaFoldDB" id="A0A9P5RTA4"/>
<evidence type="ECO:0000313" key="3">
    <source>
        <dbReference type="Proteomes" id="UP000748756"/>
    </source>
</evidence>
<keyword evidence="1" id="KW-0812">Transmembrane</keyword>
<evidence type="ECO:0000313" key="2">
    <source>
        <dbReference type="EMBL" id="KAF9140943.1"/>
    </source>
</evidence>
<feature type="transmembrane region" description="Helical" evidence="1">
    <location>
        <begin position="148"/>
        <end position="170"/>
    </location>
</feature>